<sequence>MGAERSRLILWALVVLSLIAALLMAWQPINRELDATAMAVANQRIIERANVYKQEWLLRGSPDEMAFDGQRLTFSPTGWVFPRQDDNIDCGRLLQWLYPDEKILNIAPMIHGENLSDGYMCYFDFYAHRSIKIILQNNRFTSSVIPST</sequence>
<protein>
    <submittedName>
        <fullName evidence="1">MSHA biogenesis protein MshF</fullName>
    </submittedName>
</protein>
<dbReference type="InParanoid" id="A0A0Q2RJD4"/>
<keyword evidence="2" id="KW-1185">Reference proteome</keyword>
<comment type="caution">
    <text evidence="1">The sequence shown here is derived from an EMBL/GenBank/DDBJ whole genome shotgun (WGS) entry which is preliminary data.</text>
</comment>
<name>A0A0Q2RJD4_VIBFU</name>
<reference evidence="1 2" key="1">
    <citation type="submission" date="2015-08" db="EMBL/GenBank/DDBJ databases">
        <title>Antibacterial properties of a collection of Vibrionaceae strains.</title>
        <authorList>
            <person name="Giubergia S."/>
        </authorList>
    </citation>
    <scope>NUCLEOTIDE SEQUENCE [LARGE SCALE GENOMIC DNA]</scope>
    <source>
        <strain evidence="1 2">S0821</strain>
    </source>
</reference>
<gene>
    <name evidence="1" type="ORF">AMR76_19365</name>
</gene>
<dbReference type="AlphaFoldDB" id="A0A0Q2RJD4"/>
<accession>A0A0Q2RJD4</accession>
<organism evidence="1 2">
    <name type="scientific">Vibrio furnissii</name>
    <dbReference type="NCBI Taxonomy" id="29494"/>
    <lineage>
        <taxon>Bacteria</taxon>
        <taxon>Pseudomonadati</taxon>
        <taxon>Pseudomonadota</taxon>
        <taxon>Gammaproteobacteria</taxon>
        <taxon>Vibrionales</taxon>
        <taxon>Vibrionaceae</taxon>
        <taxon>Vibrio</taxon>
    </lineage>
</organism>
<evidence type="ECO:0000313" key="2">
    <source>
        <dbReference type="Proteomes" id="UP000051221"/>
    </source>
</evidence>
<dbReference type="EMBL" id="LKHS01000021">
    <property type="protein sequence ID" value="KQH84150.1"/>
    <property type="molecule type" value="Genomic_DNA"/>
</dbReference>
<dbReference type="Proteomes" id="UP000051221">
    <property type="component" value="Unassembled WGS sequence"/>
</dbReference>
<proteinExistence type="predicted"/>
<dbReference type="RefSeq" id="WP_055466925.1">
    <property type="nucleotide sequence ID" value="NZ_LKHS01000021.1"/>
</dbReference>
<evidence type="ECO:0000313" key="1">
    <source>
        <dbReference type="EMBL" id="KQH84150.1"/>
    </source>
</evidence>